<dbReference type="OrthoDB" id="2186004at2759"/>
<dbReference type="VEuPathDB" id="MicrosporidiaDB:NCER_100653"/>
<sequence>MFMEAEKNMPRIEEKKDILKTPLSEGQKHIIYSAIEDSNVAEDVINIIEHTIKSSISENKFDLIVEALNPLIQDKAKHIVGKLYIYKRRPCKYNDKCINENCIYTHDKELKGVNKKRKLDDMVTRSKPDVSKSNEVIFNKVDSFKHTETDIKSYASLFGTLISLKKLNISKWLLIFENENMAKKLVESRTPVMEDESIKKYYNIVENLKKYELNNLIEKTENLLNQLDRSSVTEEIRLNFNKIKQMIKEDNQGVQPSKEINKTKNNVQSLYFNSF</sequence>
<evidence type="ECO:0000313" key="2">
    <source>
        <dbReference type="Proteomes" id="UP000009082"/>
    </source>
</evidence>
<gene>
    <name evidence="1" type="ORF">NCER_100653</name>
</gene>
<dbReference type="KEGG" id="nce:NCER_100653"/>
<name>C4V848_VAIC1</name>
<reference evidence="2" key="1">
    <citation type="journal article" date="2009" name="PLoS Pathog.">
        <title>Genomic analyses of the microsporidian Nosema ceranae, an emergent pathogen of honey bees.</title>
        <authorList>
            <person name="Cornman R.S."/>
            <person name="Chen Y.P."/>
            <person name="Schatz M.C."/>
            <person name="Street C."/>
            <person name="Zhao Y."/>
            <person name="Desany B."/>
            <person name="Egholm M."/>
            <person name="Hutchison S."/>
            <person name="Pettis J.S."/>
            <person name="Lipkin W.I."/>
            <person name="Evans J.D."/>
        </authorList>
    </citation>
    <scope>NUCLEOTIDE SEQUENCE [LARGE SCALE GENOMIC DNA]</scope>
    <source>
        <strain evidence="2">BRL01</strain>
    </source>
</reference>
<accession>C4V848</accession>
<dbReference type="AlphaFoldDB" id="C4V848"/>
<organism evidence="2">
    <name type="scientific">Vairimorpha ceranae (strain BRL01)</name>
    <name type="common">Microsporidian parasite</name>
    <name type="synonym">Nosema ceranae</name>
    <dbReference type="NCBI Taxonomy" id="578460"/>
    <lineage>
        <taxon>Eukaryota</taxon>
        <taxon>Fungi</taxon>
        <taxon>Fungi incertae sedis</taxon>
        <taxon>Microsporidia</taxon>
        <taxon>Nosematidae</taxon>
        <taxon>Vairimorpha</taxon>
    </lineage>
</organism>
<dbReference type="HOGENOM" id="CLU_063261_0_0_1"/>
<evidence type="ECO:0000313" key="1">
    <source>
        <dbReference type="EMBL" id="EEQ82597.1"/>
    </source>
</evidence>
<dbReference type="EMBL" id="ACOL01000040">
    <property type="protein sequence ID" value="EEQ82597.1"/>
    <property type="molecule type" value="Genomic_DNA"/>
</dbReference>
<protein>
    <recommendedName>
        <fullName evidence="3">C3H1-type domain-containing protein</fullName>
    </recommendedName>
</protein>
<dbReference type="Proteomes" id="UP000009082">
    <property type="component" value="Unassembled WGS sequence"/>
</dbReference>
<dbReference type="InParanoid" id="C4V848"/>
<dbReference type="OMA" id="CINENCI"/>
<proteinExistence type="predicted"/>
<evidence type="ECO:0008006" key="3">
    <source>
        <dbReference type="Google" id="ProtNLM"/>
    </source>
</evidence>